<keyword evidence="2" id="KW-1185">Reference proteome</keyword>
<proteinExistence type="predicted"/>
<sequence length="108" mass="12378">MPAPYDRRTQRLRKLLAEVETEDVTCCCGTLCSKPIHQDKVAPQRIGQNRFLIVPRPKTVEKAKTGETINERKSASTCLRNVQYAVHRFLLWAESAKQRVPQQIGVFQ</sequence>
<evidence type="ECO:0000313" key="2">
    <source>
        <dbReference type="Proteomes" id="UP000499080"/>
    </source>
</evidence>
<accession>A0A4Y2HRS4</accession>
<evidence type="ECO:0000313" key="1">
    <source>
        <dbReference type="EMBL" id="GBM68127.1"/>
    </source>
</evidence>
<dbReference type="Proteomes" id="UP000499080">
    <property type="component" value="Unassembled WGS sequence"/>
</dbReference>
<protein>
    <submittedName>
        <fullName evidence="1">Uncharacterized protein</fullName>
    </submittedName>
</protein>
<gene>
    <name evidence="1" type="ORF">AVEN_176296_1</name>
</gene>
<organism evidence="1 2">
    <name type="scientific">Araneus ventricosus</name>
    <name type="common">Orbweaver spider</name>
    <name type="synonym">Epeira ventricosa</name>
    <dbReference type="NCBI Taxonomy" id="182803"/>
    <lineage>
        <taxon>Eukaryota</taxon>
        <taxon>Metazoa</taxon>
        <taxon>Ecdysozoa</taxon>
        <taxon>Arthropoda</taxon>
        <taxon>Chelicerata</taxon>
        <taxon>Arachnida</taxon>
        <taxon>Araneae</taxon>
        <taxon>Araneomorphae</taxon>
        <taxon>Entelegynae</taxon>
        <taxon>Araneoidea</taxon>
        <taxon>Araneidae</taxon>
        <taxon>Araneus</taxon>
    </lineage>
</organism>
<comment type="caution">
    <text evidence="1">The sequence shown here is derived from an EMBL/GenBank/DDBJ whole genome shotgun (WGS) entry which is preliminary data.</text>
</comment>
<dbReference type="EMBL" id="BGPR01002122">
    <property type="protein sequence ID" value="GBM68127.1"/>
    <property type="molecule type" value="Genomic_DNA"/>
</dbReference>
<name>A0A4Y2HRS4_ARAVE</name>
<dbReference type="AlphaFoldDB" id="A0A4Y2HRS4"/>
<reference evidence="1 2" key="1">
    <citation type="journal article" date="2019" name="Sci. Rep.">
        <title>Orb-weaving spider Araneus ventricosus genome elucidates the spidroin gene catalogue.</title>
        <authorList>
            <person name="Kono N."/>
            <person name="Nakamura H."/>
            <person name="Ohtoshi R."/>
            <person name="Moran D.A.P."/>
            <person name="Shinohara A."/>
            <person name="Yoshida Y."/>
            <person name="Fujiwara M."/>
            <person name="Mori M."/>
            <person name="Tomita M."/>
            <person name="Arakawa K."/>
        </authorList>
    </citation>
    <scope>NUCLEOTIDE SEQUENCE [LARGE SCALE GENOMIC DNA]</scope>
</reference>